<dbReference type="InterPro" id="IPR011009">
    <property type="entry name" value="Kinase-like_dom_sf"/>
</dbReference>
<dbReference type="PROSITE" id="PS50011">
    <property type="entry name" value="PROTEIN_KINASE_DOM"/>
    <property type="match status" value="1"/>
</dbReference>
<protein>
    <recommendedName>
        <fullName evidence="11">Protein kinase domain-containing protein</fullName>
    </recommendedName>
</protein>
<evidence type="ECO:0000256" key="4">
    <source>
        <dbReference type="ARBA" id="ARBA00022729"/>
    </source>
</evidence>
<dbReference type="InterPro" id="IPR001611">
    <property type="entry name" value="Leu-rich_rpt"/>
</dbReference>
<evidence type="ECO:0000259" key="11">
    <source>
        <dbReference type="PROSITE" id="PS50011"/>
    </source>
</evidence>
<feature type="signal peptide" evidence="10">
    <location>
        <begin position="1"/>
        <end position="24"/>
    </location>
</feature>
<keyword evidence="8" id="KW-0675">Receptor</keyword>
<keyword evidence="2" id="KW-0433">Leucine-rich repeat</keyword>
<dbReference type="Gene3D" id="1.10.510.10">
    <property type="entry name" value="Transferase(Phosphotransferase) domain 1"/>
    <property type="match status" value="1"/>
</dbReference>
<dbReference type="InterPro" id="IPR000719">
    <property type="entry name" value="Prot_kinase_dom"/>
</dbReference>
<dbReference type="FunFam" id="1.10.510.10:FF:000095">
    <property type="entry name" value="protein STRUBBELIG-RECEPTOR FAMILY 8"/>
    <property type="match status" value="1"/>
</dbReference>
<dbReference type="SUPFAM" id="SSF52058">
    <property type="entry name" value="L domain-like"/>
    <property type="match status" value="1"/>
</dbReference>
<sequence length="749" mass="81312">MGFSSWGMICAGLLLVLVAPFCASLTDPFDVMAVNGLYLSLGSPPLTGWVPAGGDPCGEGWQGVNCVFSNITELRLNGVNLGGFLDDSIANFESVMVLDLSNNHIGGSIPSNLPPTLRNFSLSGNQFSGSIPDLSMLSQLLDLSLNDNHLSDGIPDSFQQLTSLINLDLSENNLSGQLPPSFGNMTSLTVLHLQKNKLSGKLDVLQDLPLFDLNVENNLFSGPIPPKLLNIPNFRKDGNPFNTTILAPPPAALPPFVAGAPSLSPSPGQGYGGLASGPWMLEPPLSEKARKFWTNERLTWVAVSGVLALAVLGACLLLWRCSKGRHPNEVNEKHGINQFQGARGKLSHSNKSAFQSTVKMEKVPKEAVVKMKGEYGIDSGRMAANPKMQDEQVIDVMKMPTNLRSKKDHNIDMNSMALQSTVPALPLPPVEGVIVNPVVPALTSRDGLVSTSQNSTFPTSVFTIASLQQYTNSFSEENLIGEGMLGCVYKAELPDGKLLAIKKLDSKVSGWWNEEEFVELVSSISKLKHPNILELMGCCNEHAQRLLVYKYCRHGSLYDALHVDDEVHGKLLWDARVRVALGAARALQYLHEVCQPPIMHRNLKSSNVLLDDKFAAHISDCVLVPLSSSADQLAGSLISSGYGAPELQLGSYTCQSDVYSLGIVMLELLTGRKPFDRSRARGEQSLVGWAIPRLHDIDALSKMVDASLDGAYPVKSLSRFADIISRCVQWEPGFRPPVSEIVQDLLRMI</sequence>
<dbReference type="FunFam" id="3.30.200.20:FF:000125">
    <property type="entry name" value="Protein STRUBBELIG-RECEPTOR FAMILY 8"/>
    <property type="match status" value="1"/>
</dbReference>
<evidence type="ECO:0000256" key="1">
    <source>
        <dbReference type="ARBA" id="ARBA00004370"/>
    </source>
</evidence>
<gene>
    <name evidence="12" type="ORF">SLEP1_g52910</name>
</gene>
<dbReference type="PANTHER" id="PTHR48007:SF22">
    <property type="entry name" value="PROTEIN STRUBBELIG-RECEPTOR FAMILY 3-LIKE ISOFORM X1"/>
    <property type="match status" value="1"/>
</dbReference>
<evidence type="ECO:0000256" key="7">
    <source>
        <dbReference type="ARBA" id="ARBA00023136"/>
    </source>
</evidence>
<evidence type="ECO:0000256" key="10">
    <source>
        <dbReference type="SAM" id="SignalP"/>
    </source>
</evidence>
<feature type="transmembrane region" description="Helical" evidence="9">
    <location>
        <begin position="298"/>
        <end position="319"/>
    </location>
</feature>
<dbReference type="GO" id="GO:0005524">
    <property type="term" value="F:ATP binding"/>
    <property type="evidence" value="ECO:0007669"/>
    <property type="project" value="InterPro"/>
</dbReference>
<dbReference type="Pfam" id="PF00069">
    <property type="entry name" value="Pkinase"/>
    <property type="match status" value="1"/>
</dbReference>
<dbReference type="GO" id="GO:0004672">
    <property type="term" value="F:protein kinase activity"/>
    <property type="evidence" value="ECO:0007669"/>
    <property type="project" value="InterPro"/>
</dbReference>
<dbReference type="InterPro" id="IPR046959">
    <property type="entry name" value="PRK1-6/SRF4-like"/>
</dbReference>
<name>A0AAV5MAH6_9ROSI</name>
<dbReference type="SUPFAM" id="SSF56112">
    <property type="entry name" value="Protein kinase-like (PK-like)"/>
    <property type="match status" value="1"/>
</dbReference>
<dbReference type="GO" id="GO:0016020">
    <property type="term" value="C:membrane"/>
    <property type="evidence" value="ECO:0007669"/>
    <property type="project" value="UniProtKB-SubCell"/>
</dbReference>
<dbReference type="InterPro" id="IPR032675">
    <property type="entry name" value="LRR_dom_sf"/>
</dbReference>
<dbReference type="Gene3D" id="3.80.10.10">
    <property type="entry name" value="Ribonuclease Inhibitor"/>
    <property type="match status" value="2"/>
</dbReference>
<keyword evidence="5" id="KW-0677">Repeat</keyword>
<reference evidence="12 13" key="1">
    <citation type="journal article" date="2021" name="Commun. Biol.">
        <title>The genome of Shorea leprosula (Dipterocarpaceae) highlights the ecological relevance of drought in aseasonal tropical rainforests.</title>
        <authorList>
            <person name="Ng K.K.S."/>
            <person name="Kobayashi M.J."/>
            <person name="Fawcett J.A."/>
            <person name="Hatakeyama M."/>
            <person name="Paape T."/>
            <person name="Ng C.H."/>
            <person name="Ang C.C."/>
            <person name="Tnah L.H."/>
            <person name="Lee C.T."/>
            <person name="Nishiyama T."/>
            <person name="Sese J."/>
            <person name="O'Brien M.J."/>
            <person name="Copetti D."/>
            <person name="Mohd Noor M.I."/>
            <person name="Ong R.C."/>
            <person name="Putra M."/>
            <person name="Sireger I.Z."/>
            <person name="Indrioko S."/>
            <person name="Kosugi Y."/>
            <person name="Izuno A."/>
            <person name="Isagi Y."/>
            <person name="Lee S.L."/>
            <person name="Shimizu K.K."/>
        </authorList>
    </citation>
    <scope>NUCLEOTIDE SEQUENCE [LARGE SCALE GENOMIC DNA]</scope>
    <source>
        <strain evidence="12">214</strain>
    </source>
</reference>
<dbReference type="Pfam" id="PF00560">
    <property type="entry name" value="LRR_1"/>
    <property type="match status" value="4"/>
</dbReference>
<keyword evidence="7 9" id="KW-0472">Membrane</keyword>
<evidence type="ECO:0000313" key="13">
    <source>
        <dbReference type="Proteomes" id="UP001054252"/>
    </source>
</evidence>
<keyword evidence="13" id="KW-1185">Reference proteome</keyword>
<dbReference type="PANTHER" id="PTHR48007">
    <property type="entry name" value="LEUCINE-RICH REPEAT RECEPTOR-LIKE PROTEIN KINASE PXC1"/>
    <property type="match status" value="1"/>
</dbReference>
<evidence type="ECO:0000256" key="9">
    <source>
        <dbReference type="SAM" id="Phobius"/>
    </source>
</evidence>
<evidence type="ECO:0000256" key="3">
    <source>
        <dbReference type="ARBA" id="ARBA00022692"/>
    </source>
</evidence>
<dbReference type="EMBL" id="BPVZ01000199">
    <property type="protein sequence ID" value="GKV45881.1"/>
    <property type="molecule type" value="Genomic_DNA"/>
</dbReference>
<dbReference type="FunFam" id="3.80.10.10:FF:000062">
    <property type="entry name" value="protein STRUBBELIG-RECEPTOR FAMILY 3"/>
    <property type="match status" value="1"/>
</dbReference>
<organism evidence="12 13">
    <name type="scientific">Rubroshorea leprosula</name>
    <dbReference type="NCBI Taxonomy" id="152421"/>
    <lineage>
        <taxon>Eukaryota</taxon>
        <taxon>Viridiplantae</taxon>
        <taxon>Streptophyta</taxon>
        <taxon>Embryophyta</taxon>
        <taxon>Tracheophyta</taxon>
        <taxon>Spermatophyta</taxon>
        <taxon>Magnoliopsida</taxon>
        <taxon>eudicotyledons</taxon>
        <taxon>Gunneridae</taxon>
        <taxon>Pentapetalae</taxon>
        <taxon>rosids</taxon>
        <taxon>malvids</taxon>
        <taxon>Malvales</taxon>
        <taxon>Dipterocarpaceae</taxon>
        <taxon>Rubroshorea</taxon>
    </lineage>
</organism>
<keyword evidence="4 10" id="KW-0732">Signal</keyword>
<feature type="domain" description="Protein kinase" evidence="11">
    <location>
        <begin position="474"/>
        <end position="749"/>
    </location>
</feature>
<accession>A0AAV5MAH6</accession>
<dbReference type="Gene3D" id="3.30.200.20">
    <property type="entry name" value="Phosphorylase Kinase, domain 1"/>
    <property type="match status" value="1"/>
</dbReference>
<evidence type="ECO:0000256" key="2">
    <source>
        <dbReference type="ARBA" id="ARBA00022614"/>
    </source>
</evidence>
<feature type="chain" id="PRO_5043686082" description="Protein kinase domain-containing protein" evidence="10">
    <location>
        <begin position="25"/>
        <end position="749"/>
    </location>
</feature>
<dbReference type="Proteomes" id="UP001054252">
    <property type="component" value="Unassembled WGS sequence"/>
</dbReference>
<comment type="caution">
    <text evidence="12">The sequence shown here is derived from an EMBL/GenBank/DDBJ whole genome shotgun (WGS) entry which is preliminary data.</text>
</comment>
<proteinExistence type="predicted"/>
<evidence type="ECO:0000256" key="8">
    <source>
        <dbReference type="ARBA" id="ARBA00023170"/>
    </source>
</evidence>
<evidence type="ECO:0000256" key="6">
    <source>
        <dbReference type="ARBA" id="ARBA00022989"/>
    </source>
</evidence>
<dbReference type="AlphaFoldDB" id="A0AAV5MAH6"/>
<keyword evidence="3 9" id="KW-0812">Transmembrane</keyword>
<evidence type="ECO:0000313" key="12">
    <source>
        <dbReference type="EMBL" id="GKV45881.1"/>
    </source>
</evidence>
<keyword evidence="6 9" id="KW-1133">Transmembrane helix</keyword>
<evidence type="ECO:0000256" key="5">
    <source>
        <dbReference type="ARBA" id="ARBA00022737"/>
    </source>
</evidence>
<comment type="subcellular location">
    <subcellularLocation>
        <location evidence="1">Membrane</location>
    </subcellularLocation>
</comment>